<feature type="compositionally biased region" description="Basic and acidic residues" evidence="1">
    <location>
        <begin position="25"/>
        <end position="37"/>
    </location>
</feature>
<reference evidence="2 3" key="1">
    <citation type="journal article" date="2022" name="bioRxiv">
        <title>Genomics of Preaxostyla Flagellates Illuminates Evolutionary Transitions and the Path Towards Mitochondrial Loss.</title>
        <authorList>
            <person name="Novak L.V.F."/>
            <person name="Treitli S.C."/>
            <person name="Pyrih J."/>
            <person name="Halakuc P."/>
            <person name="Pipaliya S.V."/>
            <person name="Vacek V."/>
            <person name="Brzon O."/>
            <person name="Soukal P."/>
            <person name="Eme L."/>
            <person name="Dacks J.B."/>
            <person name="Karnkowska A."/>
            <person name="Elias M."/>
            <person name="Hampl V."/>
        </authorList>
    </citation>
    <scope>NUCLEOTIDE SEQUENCE [LARGE SCALE GENOMIC DNA]</scope>
    <source>
        <strain evidence="2">NAU3</strain>
        <tissue evidence="2">Gut</tissue>
    </source>
</reference>
<sequence length="88" mass="10006">MTDDSEDLKRDSGLVEEESAVGEFNEGKNEEQTKEMNEDAENIPYDDQSEEVLLEHGADAHGNDVEVENPMNQMTDQTVMKKTQKKMK</sequence>
<name>A0ABQ9X4K6_9EUKA</name>
<evidence type="ECO:0000313" key="2">
    <source>
        <dbReference type="EMBL" id="KAK2945867.1"/>
    </source>
</evidence>
<feature type="region of interest" description="Disordered" evidence="1">
    <location>
        <begin position="62"/>
        <end position="88"/>
    </location>
</feature>
<accession>A0ABQ9X4K6</accession>
<evidence type="ECO:0000313" key="3">
    <source>
        <dbReference type="Proteomes" id="UP001281761"/>
    </source>
</evidence>
<organism evidence="2 3">
    <name type="scientific">Blattamonas nauphoetae</name>
    <dbReference type="NCBI Taxonomy" id="2049346"/>
    <lineage>
        <taxon>Eukaryota</taxon>
        <taxon>Metamonada</taxon>
        <taxon>Preaxostyla</taxon>
        <taxon>Oxymonadida</taxon>
        <taxon>Blattamonas</taxon>
    </lineage>
</organism>
<protein>
    <submittedName>
        <fullName evidence="2">Uncharacterized protein</fullName>
    </submittedName>
</protein>
<dbReference type="Proteomes" id="UP001281761">
    <property type="component" value="Unassembled WGS sequence"/>
</dbReference>
<proteinExistence type="predicted"/>
<gene>
    <name evidence="2" type="ORF">BLNAU_19235</name>
</gene>
<feature type="region of interest" description="Disordered" evidence="1">
    <location>
        <begin position="1"/>
        <end position="40"/>
    </location>
</feature>
<evidence type="ECO:0000256" key="1">
    <source>
        <dbReference type="SAM" id="MobiDB-lite"/>
    </source>
</evidence>
<comment type="caution">
    <text evidence="2">The sequence shown here is derived from an EMBL/GenBank/DDBJ whole genome shotgun (WGS) entry which is preliminary data.</text>
</comment>
<dbReference type="EMBL" id="JARBJD010000245">
    <property type="protein sequence ID" value="KAK2945867.1"/>
    <property type="molecule type" value="Genomic_DNA"/>
</dbReference>
<keyword evidence="3" id="KW-1185">Reference proteome</keyword>